<name>A0A2C9D3D4_9HYPH</name>
<evidence type="ECO:0000259" key="2">
    <source>
        <dbReference type="Pfam" id="PF25876"/>
    </source>
</evidence>
<dbReference type="RefSeq" id="WP_157775378.1">
    <property type="nucleotide sequence ID" value="NZ_LT960614.1"/>
</dbReference>
<organism evidence="5 6">
    <name type="scientific">Hartmannibacter diazotrophicus</name>
    <dbReference type="NCBI Taxonomy" id="1482074"/>
    <lineage>
        <taxon>Bacteria</taxon>
        <taxon>Pseudomonadati</taxon>
        <taxon>Pseudomonadota</taxon>
        <taxon>Alphaproteobacteria</taxon>
        <taxon>Hyphomicrobiales</taxon>
        <taxon>Pleomorphomonadaceae</taxon>
        <taxon>Hartmannibacter</taxon>
    </lineage>
</organism>
<dbReference type="EMBL" id="LT960614">
    <property type="protein sequence ID" value="SON54812.1"/>
    <property type="molecule type" value="Genomic_DNA"/>
</dbReference>
<dbReference type="NCBIfam" id="TIGR01730">
    <property type="entry name" value="RND_mfp"/>
    <property type="match status" value="1"/>
</dbReference>
<accession>A0A2C9D3D4</accession>
<dbReference type="GO" id="GO:1990281">
    <property type="term" value="C:efflux pump complex"/>
    <property type="evidence" value="ECO:0007669"/>
    <property type="project" value="TreeGrafter"/>
</dbReference>
<dbReference type="InterPro" id="IPR058792">
    <property type="entry name" value="Beta-barrel_RND_2"/>
</dbReference>
<dbReference type="InterPro" id="IPR058624">
    <property type="entry name" value="MdtA-like_HH"/>
</dbReference>
<proteinExistence type="inferred from homology"/>
<feature type="domain" description="CusB-like beta-barrel" evidence="3">
    <location>
        <begin position="204"/>
        <end position="276"/>
    </location>
</feature>
<evidence type="ECO:0000313" key="6">
    <source>
        <dbReference type="Proteomes" id="UP000223606"/>
    </source>
</evidence>
<dbReference type="SUPFAM" id="SSF111369">
    <property type="entry name" value="HlyD-like secretion proteins"/>
    <property type="match status" value="1"/>
</dbReference>
<comment type="similarity">
    <text evidence="1">Belongs to the membrane fusion protein (MFP) (TC 8.A.1) family.</text>
</comment>
<dbReference type="Gene3D" id="2.40.30.170">
    <property type="match status" value="1"/>
</dbReference>
<protein>
    <submittedName>
        <fullName evidence="5">Multidrug transporter MdtA</fullName>
    </submittedName>
</protein>
<dbReference type="OrthoDB" id="9813967at2"/>
<dbReference type="InterPro" id="IPR058627">
    <property type="entry name" value="MdtA-like_C"/>
</dbReference>
<dbReference type="PROSITE" id="PS51257">
    <property type="entry name" value="PROKAR_LIPOPROTEIN"/>
    <property type="match status" value="1"/>
</dbReference>
<evidence type="ECO:0000256" key="1">
    <source>
        <dbReference type="ARBA" id="ARBA00009477"/>
    </source>
</evidence>
<dbReference type="Gene3D" id="1.10.287.470">
    <property type="entry name" value="Helix hairpin bin"/>
    <property type="match status" value="1"/>
</dbReference>
<reference evidence="6" key="1">
    <citation type="submission" date="2017-09" db="EMBL/GenBank/DDBJ databases">
        <title>Genome sequence of Nannocystis excedens DSM 71.</title>
        <authorList>
            <person name="Blom J."/>
        </authorList>
    </citation>
    <scope>NUCLEOTIDE SEQUENCE [LARGE SCALE GENOMIC DNA]</scope>
    <source>
        <strain evidence="6">type strain: E19</strain>
    </source>
</reference>
<dbReference type="Proteomes" id="UP000223606">
    <property type="component" value="Chromosome 1"/>
</dbReference>
<dbReference type="Pfam" id="PF25967">
    <property type="entry name" value="RND-MFP_C"/>
    <property type="match status" value="1"/>
</dbReference>
<feature type="domain" description="Multidrug resistance protein MdtA-like C-terminal permuted SH3" evidence="4">
    <location>
        <begin position="282"/>
        <end position="341"/>
    </location>
</feature>
<gene>
    <name evidence="5" type="primary">mdtA_3</name>
    <name evidence="5" type="ORF">HDIA_1271</name>
</gene>
<evidence type="ECO:0000259" key="3">
    <source>
        <dbReference type="Pfam" id="PF25954"/>
    </source>
</evidence>
<dbReference type="Pfam" id="PF25954">
    <property type="entry name" value="Beta-barrel_RND_2"/>
    <property type="match status" value="1"/>
</dbReference>
<dbReference type="InterPro" id="IPR006143">
    <property type="entry name" value="RND_pump_MFP"/>
</dbReference>
<evidence type="ECO:0000313" key="5">
    <source>
        <dbReference type="EMBL" id="SON54812.1"/>
    </source>
</evidence>
<dbReference type="Pfam" id="PF25876">
    <property type="entry name" value="HH_MFP_RND"/>
    <property type="match status" value="1"/>
</dbReference>
<dbReference type="Gene3D" id="2.40.50.100">
    <property type="match status" value="1"/>
</dbReference>
<dbReference type="GO" id="GO:0015562">
    <property type="term" value="F:efflux transmembrane transporter activity"/>
    <property type="evidence" value="ECO:0007669"/>
    <property type="project" value="TreeGrafter"/>
</dbReference>
<dbReference type="KEGG" id="hdi:HDIA_1271"/>
<dbReference type="AlphaFoldDB" id="A0A2C9D3D4"/>
<evidence type="ECO:0000259" key="4">
    <source>
        <dbReference type="Pfam" id="PF25967"/>
    </source>
</evidence>
<dbReference type="Gene3D" id="2.40.420.20">
    <property type="match status" value="1"/>
</dbReference>
<sequence>MSRSALILGAASLLLAACQPQEEAEAPRPPVVRADVVHLASMAEMHSYTGVVKPRREVPSAFRIDGKIESRAFDVGDVVKAGDVLATLDDTDLKLSLESAGAELEAAKANLDQARTDQKRIGNLADGGVVSRSSDEQRRLATEEATARLEKAGHAVALAKNQLEYATLRASHDAVVTAVSAEPGQVVAVGAPVLTLAPTEPKEVEIAVPEGQTGDLDGATASVTLWAGDSKSMAAHLREMSPQADATSRTYLARYTIDEPTRDVRFGMTATVTLMRGDPKPVVQLPTTAVLDEGQGPTVFVVGADGKTLKKTPVIIRRFGERDVVIESGLAEGERVVTLGVNQLQDGEVVRVAVEAASAD</sequence>
<dbReference type="PANTHER" id="PTHR30469:SF15">
    <property type="entry name" value="HLYD FAMILY OF SECRETION PROTEINS"/>
    <property type="match status" value="1"/>
</dbReference>
<keyword evidence="6" id="KW-1185">Reference proteome</keyword>
<dbReference type="PANTHER" id="PTHR30469">
    <property type="entry name" value="MULTIDRUG RESISTANCE PROTEIN MDTA"/>
    <property type="match status" value="1"/>
</dbReference>
<feature type="domain" description="Multidrug resistance protein MdtA-like alpha-helical hairpin" evidence="2">
    <location>
        <begin position="97"/>
        <end position="166"/>
    </location>
</feature>